<evidence type="ECO:0000256" key="1">
    <source>
        <dbReference type="ARBA" id="ARBA00004141"/>
    </source>
</evidence>
<name>A0ABP6YF52_9ACTN</name>
<feature type="domain" description="GtrA/DPMS transmembrane" evidence="8">
    <location>
        <begin position="21"/>
        <end position="169"/>
    </location>
</feature>
<evidence type="ECO:0000313" key="9">
    <source>
        <dbReference type="EMBL" id="GAA3579648.1"/>
    </source>
</evidence>
<evidence type="ECO:0000256" key="7">
    <source>
        <dbReference type="SAM" id="Phobius"/>
    </source>
</evidence>
<feature type="compositionally biased region" description="Pro residues" evidence="6">
    <location>
        <begin position="201"/>
        <end position="210"/>
    </location>
</feature>
<feature type="transmembrane region" description="Helical" evidence="7">
    <location>
        <begin position="63"/>
        <end position="82"/>
    </location>
</feature>
<keyword evidence="3 7" id="KW-0812">Transmembrane</keyword>
<evidence type="ECO:0000256" key="6">
    <source>
        <dbReference type="SAM" id="MobiDB-lite"/>
    </source>
</evidence>
<keyword evidence="5 7" id="KW-0472">Membrane</keyword>
<feature type="compositionally biased region" description="Basic and acidic residues" evidence="6">
    <location>
        <begin position="181"/>
        <end position="191"/>
    </location>
</feature>
<organism evidence="9 10">
    <name type="scientific">Microlunatus spumicola</name>
    <dbReference type="NCBI Taxonomy" id="81499"/>
    <lineage>
        <taxon>Bacteria</taxon>
        <taxon>Bacillati</taxon>
        <taxon>Actinomycetota</taxon>
        <taxon>Actinomycetes</taxon>
        <taxon>Propionibacteriales</taxon>
        <taxon>Propionibacteriaceae</taxon>
        <taxon>Microlunatus</taxon>
    </lineage>
</organism>
<evidence type="ECO:0000256" key="2">
    <source>
        <dbReference type="ARBA" id="ARBA00009399"/>
    </source>
</evidence>
<evidence type="ECO:0000313" key="10">
    <source>
        <dbReference type="Proteomes" id="UP001500767"/>
    </source>
</evidence>
<protein>
    <recommendedName>
        <fullName evidence="8">GtrA/DPMS transmembrane domain-containing protein</fullName>
    </recommendedName>
</protein>
<keyword evidence="10" id="KW-1185">Reference proteome</keyword>
<gene>
    <name evidence="9" type="ORF">GCM10022197_41490</name>
</gene>
<comment type="similarity">
    <text evidence="2">Belongs to the GtrA family.</text>
</comment>
<feature type="transmembrane region" description="Helical" evidence="7">
    <location>
        <begin position="20"/>
        <end position="40"/>
    </location>
</feature>
<evidence type="ECO:0000256" key="4">
    <source>
        <dbReference type="ARBA" id="ARBA00022989"/>
    </source>
</evidence>
<dbReference type="RefSeq" id="WP_204913009.1">
    <property type="nucleotide sequence ID" value="NZ_BAAAYR010000007.1"/>
</dbReference>
<accession>A0ABP6YF52</accession>
<dbReference type="InterPro" id="IPR051401">
    <property type="entry name" value="GtrA_CellWall_Glycosyl"/>
</dbReference>
<feature type="transmembrane region" description="Helical" evidence="7">
    <location>
        <begin position="103"/>
        <end position="125"/>
    </location>
</feature>
<sequence>MRRLGHYVFVRHRQNWNLLFRFGLVGGSGVLVNLLVSVLLKRTGPNFEAVAVDLPLTAFNIRWYHLFSMVAFLVANLWNFQLNRRFTFRSAQHSGWWREYGPFLAVGLGAQLVGLGILTLLMHPGSFLSLPSDVFDNSTGLRTKFYWAQLIVIVVTVPVSFVLNKLWTFSSVRGGEHPTLTEEGVAEERDGTAPTSVAPVPSSPTAPAAPPAAAAPAARPVRRP</sequence>
<dbReference type="Proteomes" id="UP001500767">
    <property type="component" value="Unassembled WGS sequence"/>
</dbReference>
<dbReference type="Pfam" id="PF04138">
    <property type="entry name" value="GtrA_DPMS_TM"/>
    <property type="match status" value="1"/>
</dbReference>
<comment type="caution">
    <text evidence="9">The sequence shown here is derived from an EMBL/GenBank/DDBJ whole genome shotgun (WGS) entry which is preliminary data.</text>
</comment>
<proteinExistence type="inferred from homology"/>
<evidence type="ECO:0000256" key="5">
    <source>
        <dbReference type="ARBA" id="ARBA00023136"/>
    </source>
</evidence>
<feature type="compositionally biased region" description="Low complexity" evidence="6">
    <location>
        <begin position="211"/>
        <end position="224"/>
    </location>
</feature>
<dbReference type="InterPro" id="IPR007267">
    <property type="entry name" value="GtrA_DPMS_TM"/>
</dbReference>
<comment type="subcellular location">
    <subcellularLocation>
        <location evidence="1">Membrane</location>
        <topology evidence="1">Multi-pass membrane protein</topology>
    </subcellularLocation>
</comment>
<dbReference type="PANTHER" id="PTHR38459">
    <property type="entry name" value="PROPHAGE BACTOPRENOL-LINKED GLUCOSE TRANSLOCASE HOMOLOG"/>
    <property type="match status" value="1"/>
</dbReference>
<feature type="transmembrane region" description="Helical" evidence="7">
    <location>
        <begin position="145"/>
        <end position="163"/>
    </location>
</feature>
<evidence type="ECO:0000259" key="8">
    <source>
        <dbReference type="Pfam" id="PF04138"/>
    </source>
</evidence>
<reference evidence="10" key="1">
    <citation type="journal article" date="2019" name="Int. J. Syst. Evol. Microbiol.">
        <title>The Global Catalogue of Microorganisms (GCM) 10K type strain sequencing project: providing services to taxonomists for standard genome sequencing and annotation.</title>
        <authorList>
            <consortium name="The Broad Institute Genomics Platform"/>
            <consortium name="The Broad Institute Genome Sequencing Center for Infectious Disease"/>
            <person name="Wu L."/>
            <person name="Ma J."/>
        </authorList>
    </citation>
    <scope>NUCLEOTIDE SEQUENCE [LARGE SCALE GENOMIC DNA]</scope>
    <source>
        <strain evidence="10">JCM 16540</strain>
    </source>
</reference>
<dbReference type="EMBL" id="BAAAYR010000007">
    <property type="protein sequence ID" value="GAA3579648.1"/>
    <property type="molecule type" value="Genomic_DNA"/>
</dbReference>
<evidence type="ECO:0000256" key="3">
    <source>
        <dbReference type="ARBA" id="ARBA00022692"/>
    </source>
</evidence>
<dbReference type="PANTHER" id="PTHR38459:SF1">
    <property type="entry name" value="PROPHAGE BACTOPRENOL-LINKED GLUCOSE TRANSLOCASE HOMOLOG"/>
    <property type="match status" value="1"/>
</dbReference>
<feature type="region of interest" description="Disordered" evidence="6">
    <location>
        <begin position="181"/>
        <end position="224"/>
    </location>
</feature>
<keyword evidence="4 7" id="KW-1133">Transmembrane helix</keyword>